<sequence length="289" mass="33252">MLFFFCSALLRCYGQSPDSTQLVNRQLDSLYIHEVEDQRTPDKVLHAEPLFIDLIRDLGARKGEREWNVGLGLTDNFRYDTYTALVEYEWAPINRLGLEVELPFSFYTCNEPNGEKPANQLESLKTAVQWSFYVSERLQTTLAVGYINELHLRAFGRANRGPAVRGNTSNPFFIAAKRWGNRFHTLVYAGPLLERSVEQSKWETHWQINTNLHYMIPGSRNFIGVELNKELAHHRFQLVARPQLRVSVTDKLLVGIVTGIPIDKQSQRLSTFMRLIYEPGHRSQAAIKG</sequence>
<dbReference type="EMBL" id="SBLB01000009">
    <property type="protein sequence ID" value="RYC67223.1"/>
    <property type="molecule type" value="Genomic_DNA"/>
</dbReference>
<gene>
    <name evidence="1" type="ORF">EQG79_26230</name>
</gene>
<dbReference type="AlphaFoldDB" id="A0A4Q2UDG1"/>
<organism evidence="1 2">
    <name type="scientific">Spirosoma sordidisoli</name>
    <dbReference type="NCBI Taxonomy" id="2502893"/>
    <lineage>
        <taxon>Bacteria</taxon>
        <taxon>Pseudomonadati</taxon>
        <taxon>Bacteroidota</taxon>
        <taxon>Cytophagia</taxon>
        <taxon>Cytophagales</taxon>
        <taxon>Cytophagaceae</taxon>
        <taxon>Spirosoma</taxon>
    </lineage>
</organism>
<comment type="caution">
    <text evidence="1">The sequence shown here is derived from an EMBL/GenBank/DDBJ whole genome shotgun (WGS) entry which is preliminary data.</text>
</comment>
<name>A0A4Q2UDG1_9BACT</name>
<reference evidence="1 2" key="1">
    <citation type="submission" date="2019-01" db="EMBL/GenBank/DDBJ databases">
        <title>Spirosoma flava sp. nov., a propanil-degrading bacterium isolated from herbicide-contaminated soil.</title>
        <authorList>
            <person name="Zhang L."/>
            <person name="Jiang J.-D."/>
        </authorList>
    </citation>
    <scope>NUCLEOTIDE SEQUENCE [LARGE SCALE GENOMIC DNA]</scope>
    <source>
        <strain evidence="1 2">TY50</strain>
    </source>
</reference>
<evidence type="ECO:0000313" key="1">
    <source>
        <dbReference type="EMBL" id="RYC67223.1"/>
    </source>
</evidence>
<keyword evidence="2" id="KW-1185">Reference proteome</keyword>
<dbReference type="NCBIfam" id="NF041634">
    <property type="entry name" value="HAEPLYID"/>
    <property type="match status" value="1"/>
</dbReference>
<protein>
    <submittedName>
        <fullName evidence="1">Phosphoribosylformylglycinamidine synthase</fullName>
    </submittedName>
</protein>
<dbReference type="InterPro" id="IPR048131">
    <property type="entry name" value="HAEPLYID-like"/>
</dbReference>
<evidence type="ECO:0000313" key="2">
    <source>
        <dbReference type="Proteomes" id="UP000290407"/>
    </source>
</evidence>
<dbReference type="Proteomes" id="UP000290407">
    <property type="component" value="Unassembled WGS sequence"/>
</dbReference>
<accession>A0A4Q2UDG1</accession>
<proteinExistence type="predicted"/>